<dbReference type="RefSeq" id="WP_068885786.1">
    <property type="nucleotide sequence ID" value="NZ_CBCRUU010000016.1"/>
</dbReference>
<gene>
    <name evidence="7" type="ORF">BBP83_02295</name>
</gene>
<comment type="subcellular location">
    <subcellularLocation>
        <location evidence="1">Membrane</location>
        <topology evidence="1">Multi-pass membrane protein</topology>
    </subcellularLocation>
</comment>
<dbReference type="InterPro" id="IPR020846">
    <property type="entry name" value="MFS_dom"/>
</dbReference>
<dbReference type="PROSITE" id="PS00217">
    <property type="entry name" value="SUGAR_TRANSPORT_2"/>
    <property type="match status" value="1"/>
</dbReference>
<evidence type="ECO:0000256" key="3">
    <source>
        <dbReference type="ARBA" id="ARBA00022989"/>
    </source>
</evidence>
<dbReference type="PROSITE" id="PS50850">
    <property type="entry name" value="MFS"/>
    <property type="match status" value="1"/>
</dbReference>
<evidence type="ECO:0000259" key="6">
    <source>
        <dbReference type="PROSITE" id="PS50850"/>
    </source>
</evidence>
<dbReference type="GO" id="GO:0005886">
    <property type="term" value="C:plasma membrane"/>
    <property type="evidence" value="ECO:0007669"/>
    <property type="project" value="TreeGrafter"/>
</dbReference>
<evidence type="ECO:0000256" key="4">
    <source>
        <dbReference type="ARBA" id="ARBA00023136"/>
    </source>
</evidence>
<accession>A0A1C3D1E9</accession>
<dbReference type="PANTHER" id="PTHR23508:SF10">
    <property type="entry name" value="CARBOXYLIC ACID TRANSPORTER PROTEIN HOMOLOG"/>
    <property type="match status" value="1"/>
</dbReference>
<sequence length="457" mass="48940">MSTNTMNVNDVVDNAKFTKSHLSIMLWCLILILFDGYDLAINGVALPLLMKEWGLTTVQAGMLASTALAGMMFGAMLFGTLADKIGRKKVIMICVFLFSGFTFAGGFASNPTEFGILRFLAGLGIGGVLPNLVALTSEYAPKKLRSTLVTTMFSGYAMGGIMAALFGSWFTPNFGWQIMFFIAGFPLLLLPLVWKYLPESLTFLVKVKRDDEARKMLQTIAPDQSCGSNTQLELSEVVVPGGTTVKALYQQGRGPGTALFWLCFFMCLLTLYALGSWLPKLMMAAGYSLGSSLMFLLAMNIGAVIGTVGGGILADRFHLKPVIITLCLAGAVALSLLGFNSPQPVIYFLVAVAGASAIGSQILLYSYVAQYYPLSVRSTGIGWASAIGRTGAIVGPILIGFLLAKELPHQINFMAVGLPVVIAAIAVFFIGKSETEKETTQVLASTEKTLKAQRVLS</sequence>
<feature type="transmembrane region" description="Helical" evidence="5">
    <location>
        <begin position="258"/>
        <end position="278"/>
    </location>
</feature>
<evidence type="ECO:0000313" key="7">
    <source>
        <dbReference type="EMBL" id="ODA14647.1"/>
    </source>
</evidence>
<dbReference type="AlphaFoldDB" id="A0A1C3D1E9"/>
<dbReference type="Proteomes" id="UP000186553">
    <property type="component" value="Unassembled WGS sequence"/>
</dbReference>
<feature type="transmembrane region" description="Helical" evidence="5">
    <location>
        <begin position="176"/>
        <end position="197"/>
    </location>
</feature>
<feature type="transmembrane region" description="Helical" evidence="5">
    <location>
        <begin position="321"/>
        <end position="339"/>
    </location>
</feature>
<dbReference type="PANTHER" id="PTHR23508">
    <property type="entry name" value="CARBOXYLIC ACID TRANSPORTER PROTEIN HOMOLOG"/>
    <property type="match status" value="1"/>
</dbReference>
<dbReference type="STRING" id="1891224.BBP83_02295"/>
<dbReference type="Pfam" id="PF07690">
    <property type="entry name" value="MFS_1"/>
    <property type="match status" value="1"/>
</dbReference>
<feature type="transmembrane region" description="Helical" evidence="5">
    <location>
        <begin position="115"/>
        <end position="135"/>
    </location>
</feature>
<evidence type="ECO:0000313" key="8">
    <source>
        <dbReference type="Proteomes" id="UP000186553"/>
    </source>
</evidence>
<feature type="transmembrane region" description="Helical" evidence="5">
    <location>
        <begin position="293"/>
        <end position="314"/>
    </location>
</feature>
<reference evidence="7 8" key="1">
    <citation type="submission" date="2016-07" db="EMBL/GenBank/DDBJ databases">
        <title>Acinetobacter sp. ANC 4603.</title>
        <authorList>
            <person name="Radolfova-Krizova L."/>
            <person name="Nemec A."/>
        </authorList>
    </citation>
    <scope>NUCLEOTIDE SEQUENCE [LARGE SCALE GENOMIC DNA]</scope>
    <source>
        <strain evidence="7 8">ANC 4603</strain>
    </source>
</reference>
<feature type="transmembrane region" description="Helical" evidence="5">
    <location>
        <begin position="24"/>
        <end position="46"/>
    </location>
</feature>
<feature type="transmembrane region" description="Helical" evidence="5">
    <location>
        <begin position="380"/>
        <end position="404"/>
    </location>
</feature>
<protein>
    <submittedName>
        <fullName evidence="7">MFS transporter</fullName>
    </submittedName>
</protein>
<dbReference type="EMBL" id="MBDL01000001">
    <property type="protein sequence ID" value="ODA14647.1"/>
    <property type="molecule type" value="Genomic_DNA"/>
</dbReference>
<dbReference type="InterPro" id="IPR011701">
    <property type="entry name" value="MFS"/>
</dbReference>
<keyword evidence="2 5" id="KW-0812">Transmembrane</keyword>
<feature type="transmembrane region" description="Helical" evidence="5">
    <location>
        <begin position="147"/>
        <end position="170"/>
    </location>
</feature>
<feature type="transmembrane region" description="Helical" evidence="5">
    <location>
        <begin position="58"/>
        <end position="78"/>
    </location>
</feature>
<keyword evidence="3 5" id="KW-1133">Transmembrane helix</keyword>
<keyword evidence="4 5" id="KW-0472">Membrane</keyword>
<proteinExistence type="predicted"/>
<dbReference type="OrthoDB" id="5368493at2"/>
<evidence type="ECO:0000256" key="5">
    <source>
        <dbReference type="SAM" id="Phobius"/>
    </source>
</evidence>
<evidence type="ECO:0000256" key="2">
    <source>
        <dbReference type="ARBA" id="ARBA00022692"/>
    </source>
</evidence>
<name>A0A1C3D1E9_9GAMM</name>
<dbReference type="InterPro" id="IPR005829">
    <property type="entry name" value="Sugar_transporter_CS"/>
</dbReference>
<organism evidence="7 8">
    <name type="scientific">Acinetobacter celticus</name>
    <dbReference type="NCBI Taxonomy" id="1891224"/>
    <lineage>
        <taxon>Bacteria</taxon>
        <taxon>Pseudomonadati</taxon>
        <taxon>Pseudomonadota</taxon>
        <taxon>Gammaproteobacteria</taxon>
        <taxon>Moraxellales</taxon>
        <taxon>Moraxellaceae</taxon>
        <taxon>Acinetobacter</taxon>
    </lineage>
</organism>
<evidence type="ECO:0000256" key="1">
    <source>
        <dbReference type="ARBA" id="ARBA00004141"/>
    </source>
</evidence>
<feature type="domain" description="Major facilitator superfamily (MFS) profile" evidence="6">
    <location>
        <begin position="24"/>
        <end position="435"/>
    </location>
</feature>
<feature type="transmembrane region" description="Helical" evidence="5">
    <location>
        <begin position="410"/>
        <end position="431"/>
    </location>
</feature>
<dbReference type="GO" id="GO:0046943">
    <property type="term" value="F:carboxylic acid transmembrane transporter activity"/>
    <property type="evidence" value="ECO:0007669"/>
    <property type="project" value="TreeGrafter"/>
</dbReference>
<feature type="transmembrane region" description="Helical" evidence="5">
    <location>
        <begin position="345"/>
        <end position="368"/>
    </location>
</feature>
<dbReference type="Gene3D" id="1.20.1250.20">
    <property type="entry name" value="MFS general substrate transporter like domains"/>
    <property type="match status" value="1"/>
</dbReference>
<comment type="caution">
    <text evidence="7">The sequence shown here is derived from an EMBL/GenBank/DDBJ whole genome shotgun (WGS) entry which is preliminary data.</text>
</comment>
<keyword evidence="8" id="KW-1185">Reference proteome</keyword>
<dbReference type="InterPro" id="IPR036259">
    <property type="entry name" value="MFS_trans_sf"/>
</dbReference>
<feature type="transmembrane region" description="Helical" evidence="5">
    <location>
        <begin position="90"/>
        <end position="109"/>
    </location>
</feature>
<dbReference type="SUPFAM" id="SSF103473">
    <property type="entry name" value="MFS general substrate transporter"/>
    <property type="match status" value="1"/>
</dbReference>
<dbReference type="CDD" id="cd17365">
    <property type="entry name" value="MFS_PcaK_like"/>
    <property type="match status" value="1"/>
</dbReference>